<name>A0A150FXZ8_GONPE</name>
<dbReference type="STRING" id="33097.A0A150FXZ8"/>
<evidence type="ECO:0000259" key="5">
    <source>
        <dbReference type="PROSITE" id="PS50126"/>
    </source>
</evidence>
<dbReference type="SMART" id="SM00316">
    <property type="entry name" value="S1"/>
    <property type="match status" value="2"/>
</dbReference>
<dbReference type="Gene3D" id="2.40.50.140">
    <property type="entry name" value="Nucleic acid-binding proteins"/>
    <property type="match status" value="1"/>
</dbReference>
<dbReference type="CDD" id="cd00164">
    <property type="entry name" value="S1_like"/>
    <property type="match status" value="1"/>
</dbReference>
<keyword evidence="2" id="KW-0689">Ribosomal protein</keyword>
<dbReference type="GO" id="GO:0006412">
    <property type="term" value="P:translation"/>
    <property type="evidence" value="ECO:0007669"/>
    <property type="project" value="TreeGrafter"/>
</dbReference>
<evidence type="ECO:0000256" key="1">
    <source>
        <dbReference type="ARBA" id="ARBA00006767"/>
    </source>
</evidence>
<comment type="caution">
    <text evidence="6">The sequence shown here is derived from an EMBL/GenBank/DDBJ whole genome shotgun (WGS) entry which is preliminary data.</text>
</comment>
<comment type="similarity">
    <text evidence="1">Belongs to the bacterial ribosomal protein bS1 family.</text>
</comment>
<dbReference type="PANTHER" id="PTHR10724">
    <property type="entry name" value="30S RIBOSOMAL PROTEIN S1"/>
    <property type="match status" value="1"/>
</dbReference>
<dbReference type="GO" id="GO:1990904">
    <property type="term" value="C:ribonucleoprotein complex"/>
    <property type="evidence" value="ECO:0007669"/>
    <property type="project" value="UniProtKB-KW"/>
</dbReference>
<dbReference type="Proteomes" id="UP000075714">
    <property type="component" value="Unassembled WGS sequence"/>
</dbReference>
<dbReference type="GO" id="GO:0003729">
    <property type="term" value="F:mRNA binding"/>
    <property type="evidence" value="ECO:0007669"/>
    <property type="project" value="TreeGrafter"/>
</dbReference>
<dbReference type="GO" id="GO:0003735">
    <property type="term" value="F:structural constituent of ribosome"/>
    <property type="evidence" value="ECO:0007669"/>
    <property type="project" value="TreeGrafter"/>
</dbReference>
<gene>
    <name evidence="6" type="ORF">GPECTOR_141g690</name>
</gene>
<feature type="domain" description="S1 motif" evidence="5">
    <location>
        <begin position="258"/>
        <end position="339"/>
    </location>
</feature>
<dbReference type="GO" id="GO:0005840">
    <property type="term" value="C:ribosome"/>
    <property type="evidence" value="ECO:0007669"/>
    <property type="project" value="UniProtKB-KW"/>
</dbReference>
<dbReference type="EMBL" id="LSYV01000141">
    <property type="protein sequence ID" value="KXZ42492.1"/>
    <property type="molecule type" value="Genomic_DNA"/>
</dbReference>
<protein>
    <recommendedName>
        <fullName evidence="5">S1 motif domain-containing protein</fullName>
    </recommendedName>
</protein>
<keyword evidence="7" id="KW-1185">Reference proteome</keyword>
<reference evidence="7" key="1">
    <citation type="journal article" date="2016" name="Nat. Commun.">
        <title>The Gonium pectorale genome demonstrates co-option of cell cycle regulation during the evolution of multicellularity.</title>
        <authorList>
            <person name="Hanschen E.R."/>
            <person name="Marriage T.N."/>
            <person name="Ferris P.J."/>
            <person name="Hamaji T."/>
            <person name="Toyoda A."/>
            <person name="Fujiyama A."/>
            <person name="Neme R."/>
            <person name="Noguchi H."/>
            <person name="Minakuchi Y."/>
            <person name="Suzuki M."/>
            <person name="Kawai-Toyooka H."/>
            <person name="Smith D.R."/>
            <person name="Sparks H."/>
            <person name="Anderson J."/>
            <person name="Bakaric R."/>
            <person name="Luria V."/>
            <person name="Karger A."/>
            <person name="Kirschner M.W."/>
            <person name="Durand P.M."/>
            <person name="Michod R.E."/>
            <person name="Nozaki H."/>
            <person name="Olson B.J."/>
        </authorList>
    </citation>
    <scope>NUCLEOTIDE SEQUENCE [LARGE SCALE GENOMIC DNA]</scope>
    <source>
        <strain evidence="7">NIES-2863</strain>
    </source>
</reference>
<feature type="region of interest" description="Disordered" evidence="4">
    <location>
        <begin position="189"/>
        <end position="217"/>
    </location>
</feature>
<evidence type="ECO:0000256" key="3">
    <source>
        <dbReference type="ARBA" id="ARBA00023274"/>
    </source>
</evidence>
<dbReference type="InterPro" id="IPR050437">
    <property type="entry name" value="Ribos_protein_bS1-like"/>
</dbReference>
<dbReference type="InterPro" id="IPR003029">
    <property type="entry name" value="S1_domain"/>
</dbReference>
<sequence length="379" mass="38341">MPAGAILRDPAAVFAAAAETLALRESGQLPAMQSIPPRPDTSALPKRLDLVSGEVLSVSRSGALVALDGVPPAACVGVLRRTHVSGAYVGSAEEVLGRPGARVSAVVAGAAAAGGPAIGCVPPASGVPYTGAQVAYAAMRERGGKRPYGSLKVGSVVTAAITATSPRGPIKARVAEAPGRAAVLRLGAQEGPAAQQQQQPAEGTEASPAAPASAAPYSPGDLVRCRVVSLDGRGVATLEPYDGPDSTQLPLPAEIKVGALLRGTVVNVKSFGAFVDVGAGSPALLHRERVTAEAPGQGQGQPGGISGGEMLRLFRVGEELPVLVVEVEEAQRRMVLSTAELEPSPGDMIRNREAVVAQAEAMAERWRAARGQAGAQAAQ</sequence>
<dbReference type="PROSITE" id="PS50126">
    <property type="entry name" value="S1"/>
    <property type="match status" value="1"/>
</dbReference>
<dbReference type="InterPro" id="IPR012340">
    <property type="entry name" value="NA-bd_OB-fold"/>
</dbReference>
<proteinExistence type="inferred from homology"/>
<dbReference type="OrthoDB" id="412781at2759"/>
<evidence type="ECO:0000256" key="4">
    <source>
        <dbReference type="SAM" id="MobiDB-lite"/>
    </source>
</evidence>
<dbReference type="Pfam" id="PF00575">
    <property type="entry name" value="S1"/>
    <property type="match status" value="1"/>
</dbReference>
<evidence type="ECO:0000256" key="2">
    <source>
        <dbReference type="ARBA" id="ARBA00022980"/>
    </source>
</evidence>
<evidence type="ECO:0000313" key="7">
    <source>
        <dbReference type="Proteomes" id="UP000075714"/>
    </source>
</evidence>
<dbReference type="PANTHER" id="PTHR10724:SF7">
    <property type="entry name" value="SMALL RIBOSOMAL SUBUNIT PROTEIN BS1C"/>
    <property type="match status" value="1"/>
</dbReference>
<evidence type="ECO:0000313" key="6">
    <source>
        <dbReference type="EMBL" id="KXZ42492.1"/>
    </source>
</evidence>
<dbReference type="AlphaFoldDB" id="A0A150FXZ8"/>
<keyword evidence="3" id="KW-0687">Ribonucleoprotein</keyword>
<accession>A0A150FXZ8</accession>
<organism evidence="6 7">
    <name type="scientific">Gonium pectorale</name>
    <name type="common">Green alga</name>
    <dbReference type="NCBI Taxonomy" id="33097"/>
    <lineage>
        <taxon>Eukaryota</taxon>
        <taxon>Viridiplantae</taxon>
        <taxon>Chlorophyta</taxon>
        <taxon>core chlorophytes</taxon>
        <taxon>Chlorophyceae</taxon>
        <taxon>CS clade</taxon>
        <taxon>Chlamydomonadales</taxon>
        <taxon>Volvocaceae</taxon>
        <taxon>Gonium</taxon>
    </lineage>
</organism>
<dbReference type="SUPFAM" id="SSF50249">
    <property type="entry name" value="Nucleic acid-binding proteins"/>
    <property type="match status" value="1"/>
</dbReference>